<accession>A0A8C6Q8P5</accession>
<reference evidence="9" key="3">
    <citation type="submission" date="2025-09" db="UniProtKB">
        <authorList>
            <consortium name="Ensembl"/>
        </authorList>
    </citation>
    <scope>IDENTIFICATION</scope>
</reference>
<evidence type="ECO:0000256" key="2">
    <source>
        <dbReference type="ARBA" id="ARBA00010777"/>
    </source>
</evidence>
<dbReference type="Pfam" id="PF13868">
    <property type="entry name" value="TPH"/>
    <property type="match status" value="1"/>
</dbReference>
<dbReference type="PANTHER" id="PTHR31183">
    <property type="entry name" value="TRICHOPLEIN KERATIN FILAMENT-BINDING PROTEIN FAMILY MEMBER"/>
    <property type="match status" value="1"/>
</dbReference>
<evidence type="ECO:0000256" key="4">
    <source>
        <dbReference type="ARBA" id="ARBA00022490"/>
    </source>
</evidence>
<dbReference type="GO" id="GO:0045095">
    <property type="term" value="C:keratin filament"/>
    <property type="evidence" value="ECO:0007669"/>
    <property type="project" value="TreeGrafter"/>
</dbReference>
<dbReference type="AlphaFoldDB" id="A0A8C6Q8P5"/>
<gene>
    <name evidence="9" type="primary">tchp</name>
</gene>
<dbReference type="GO" id="GO:0006915">
    <property type="term" value="P:apoptotic process"/>
    <property type="evidence" value="ECO:0007669"/>
    <property type="project" value="TreeGrafter"/>
</dbReference>
<evidence type="ECO:0000256" key="6">
    <source>
        <dbReference type="ARBA" id="ARBA00023212"/>
    </source>
</evidence>
<feature type="domain" description="Trichohyalin-plectin-homology" evidence="8">
    <location>
        <begin position="147"/>
        <end position="475"/>
    </location>
</feature>
<evidence type="ECO:0000256" key="3">
    <source>
        <dbReference type="ARBA" id="ARBA00017328"/>
    </source>
</evidence>
<dbReference type="GeneTree" id="ENSGT01070000253867"/>
<dbReference type="InterPro" id="IPR043596">
    <property type="entry name" value="CFAP53/TCHP"/>
</dbReference>
<comment type="similarity">
    <text evidence="2">Belongs to the TCHP family.</text>
</comment>
<evidence type="ECO:0000256" key="7">
    <source>
        <dbReference type="SAM" id="MobiDB-lite"/>
    </source>
</evidence>
<dbReference type="Ensembl" id="ENSNFUT00015056899.1">
    <property type="protein sequence ID" value="ENSNFUP00015054591.1"/>
    <property type="gene ID" value="ENSNFUG00015025333.1"/>
</dbReference>
<name>A0A8C6Q8P5_NOTFU</name>
<feature type="region of interest" description="Disordered" evidence="7">
    <location>
        <begin position="170"/>
        <end position="219"/>
    </location>
</feature>
<proteinExistence type="inferred from homology"/>
<keyword evidence="6" id="KW-0206">Cytoskeleton</keyword>
<reference evidence="9" key="2">
    <citation type="submission" date="2025-08" db="UniProtKB">
        <authorList>
            <consortium name="Ensembl"/>
        </authorList>
    </citation>
    <scope>IDENTIFICATION</scope>
</reference>
<feature type="region of interest" description="Disordered" evidence="7">
    <location>
        <begin position="414"/>
        <end position="459"/>
    </location>
</feature>
<reference evidence="9" key="1">
    <citation type="submission" date="2014-08" db="EMBL/GenBank/DDBJ databases">
        <authorList>
            <person name="Senf B."/>
            <person name="Petzold A."/>
            <person name="Downie B.R."/>
            <person name="Koch P."/>
            <person name="Platzer M."/>
        </authorList>
    </citation>
    <scope>NUCLEOTIDE SEQUENCE [LARGE SCALE GENOMIC DNA]</scope>
    <source>
        <strain evidence="9">GRZ</strain>
    </source>
</reference>
<organism evidence="9 10">
    <name type="scientific">Nothobranchius furzeri</name>
    <name type="common">Turquoise killifish</name>
    <dbReference type="NCBI Taxonomy" id="105023"/>
    <lineage>
        <taxon>Eukaryota</taxon>
        <taxon>Metazoa</taxon>
        <taxon>Chordata</taxon>
        <taxon>Craniata</taxon>
        <taxon>Vertebrata</taxon>
        <taxon>Euteleostomi</taxon>
        <taxon>Actinopterygii</taxon>
        <taxon>Neopterygii</taxon>
        <taxon>Teleostei</taxon>
        <taxon>Neoteleostei</taxon>
        <taxon>Acanthomorphata</taxon>
        <taxon>Ovalentaria</taxon>
        <taxon>Atherinomorphae</taxon>
        <taxon>Cyprinodontiformes</taxon>
        <taxon>Nothobranchiidae</taxon>
        <taxon>Nothobranchius</taxon>
    </lineage>
</organism>
<comment type="subcellular location">
    <subcellularLocation>
        <location evidence="1">Cytoplasm</location>
        <location evidence="1">Cytoskeleton</location>
        <location evidence="1">Microtubule organizing center</location>
        <location evidence="1">Centrosome</location>
    </subcellularLocation>
</comment>
<protein>
    <recommendedName>
        <fullName evidence="3">Trichoplein keratin filament-binding protein</fullName>
    </recommendedName>
</protein>
<dbReference type="InterPro" id="IPR043597">
    <property type="entry name" value="TPH_dom"/>
</dbReference>
<dbReference type="PANTHER" id="PTHR31183:SF2">
    <property type="entry name" value="TRICHOPLEIN KERATIN FILAMENT-BINDING PROTEIN"/>
    <property type="match status" value="1"/>
</dbReference>
<evidence type="ECO:0000313" key="10">
    <source>
        <dbReference type="Proteomes" id="UP000694548"/>
    </source>
</evidence>
<feature type="compositionally biased region" description="Basic and acidic residues" evidence="7">
    <location>
        <begin position="173"/>
        <end position="219"/>
    </location>
</feature>
<keyword evidence="5" id="KW-0175">Coiled coil</keyword>
<sequence length="539" mass="65875">MAFPTRSVHLSSRNRCRVLEEQKVQRREREAQQRHQWELHSRYLKEQEVRCQQQAAWSCQRCFQQSMSAYHHLEEEEQRKAFLWRHRGKLRTMLQEERDQLEAELRQLVPDKTTRMNQMVQKAEELHSAREETRKKIAQELLREHWKRNNAELRQAESALHKDHVVSRWQEQVSEKKQKEVTEREEKRRFENEHERTRKEAQERMKQAEERQKEEERRRAEALRQQMEELKMREEETSRLKKEQQVLMMQQVELDKIEEERKKIEDRRKKAEMGSFLIRQYKAQLRRKAQQVQEELEVDRKIMAALLEGEEEDQRLKAARRERAVADAAWMKSVLEEQLKLEREREAEFETVHRSASRLCKEKRREESQRATHVLVERQRQLEEKMQRNREAQESSLKRREELIQELEKERELRRLEKEQHEGRKTTRMQELDAQVEQKHQEEMEEQRRREREQEEDREALRIQEEQLRLEMQKMAVKGYQEKVKMQLKLSGKKMLLGVKLNFSFFSPLDSQQTFISTWACAVGETELLMSFFSVGNQL</sequence>
<dbReference type="Proteomes" id="UP000694548">
    <property type="component" value="Chromosome sgr18"/>
</dbReference>
<evidence type="ECO:0000313" key="9">
    <source>
        <dbReference type="Ensembl" id="ENSNFUP00015054591.1"/>
    </source>
</evidence>
<keyword evidence="10" id="KW-1185">Reference proteome</keyword>
<evidence type="ECO:0000259" key="8">
    <source>
        <dbReference type="Pfam" id="PF13868"/>
    </source>
</evidence>
<evidence type="ECO:0000256" key="1">
    <source>
        <dbReference type="ARBA" id="ARBA00004300"/>
    </source>
</evidence>
<keyword evidence="4" id="KW-0963">Cytoplasm</keyword>
<evidence type="ECO:0000256" key="5">
    <source>
        <dbReference type="ARBA" id="ARBA00023054"/>
    </source>
</evidence>
<dbReference type="GO" id="GO:0005813">
    <property type="term" value="C:centrosome"/>
    <property type="evidence" value="ECO:0007669"/>
    <property type="project" value="UniProtKB-SubCell"/>
</dbReference>